<dbReference type="EMBL" id="JAYMGO010000010">
    <property type="protein sequence ID" value="KAL1266353.1"/>
    <property type="molecule type" value="Genomic_DNA"/>
</dbReference>
<gene>
    <name evidence="1" type="ORF">QQF64_002028</name>
</gene>
<keyword evidence="2" id="KW-1185">Reference proteome</keyword>
<protein>
    <submittedName>
        <fullName evidence="1">Uncharacterized protein</fullName>
    </submittedName>
</protein>
<dbReference type="Proteomes" id="UP001558613">
    <property type="component" value="Unassembled WGS sequence"/>
</dbReference>
<evidence type="ECO:0000313" key="1">
    <source>
        <dbReference type="EMBL" id="KAL1266353.1"/>
    </source>
</evidence>
<reference evidence="1 2" key="1">
    <citation type="submission" date="2023-09" db="EMBL/GenBank/DDBJ databases">
        <authorList>
            <person name="Wang M."/>
        </authorList>
    </citation>
    <scope>NUCLEOTIDE SEQUENCE [LARGE SCALE GENOMIC DNA]</scope>
    <source>
        <strain evidence="1">GT-2023</strain>
        <tissue evidence="1">Liver</tissue>
    </source>
</reference>
<sequence>MSYVNLLETICHGLLWQHAGVRDVTALLTFAGIHQITAGTPTWPCLGHDPRATRYAQLDQSGGNGCEGPERLQTSMDSFGRIIRASFAAFSTVSTSRSQDTAPAVDPLLCGCVWRQPLHPI</sequence>
<accession>A0ABR3MNY0</accession>
<organism evidence="1 2">
    <name type="scientific">Cirrhinus molitorella</name>
    <name type="common">mud carp</name>
    <dbReference type="NCBI Taxonomy" id="172907"/>
    <lineage>
        <taxon>Eukaryota</taxon>
        <taxon>Metazoa</taxon>
        <taxon>Chordata</taxon>
        <taxon>Craniata</taxon>
        <taxon>Vertebrata</taxon>
        <taxon>Euteleostomi</taxon>
        <taxon>Actinopterygii</taxon>
        <taxon>Neopterygii</taxon>
        <taxon>Teleostei</taxon>
        <taxon>Ostariophysi</taxon>
        <taxon>Cypriniformes</taxon>
        <taxon>Cyprinidae</taxon>
        <taxon>Labeoninae</taxon>
        <taxon>Labeonini</taxon>
        <taxon>Cirrhinus</taxon>
    </lineage>
</organism>
<evidence type="ECO:0000313" key="2">
    <source>
        <dbReference type="Proteomes" id="UP001558613"/>
    </source>
</evidence>
<name>A0ABR3MNY0_9TELE</name>
<comment type="caution">
    <text evidence="1">The sequence shown here is derived from an EMBL/GenBank/DDBJ whole genome shotgun (WGS) entry which is preliminary data.</text>
</comment>
<proteinExistence type="predicted"/>